<keyword evidence="8 15" id="KW-1133">Transmembrane helix</keyword>
<dbReference type="InterPro" id="IPR046350">
    <property type="entry name" value="Cystatin_sf"/>
</dbReference>
<keyword evidence="3" id="KW-0272">Extracellular matrix</keyword>
<evidence type="ECO:0000256" key="11">
    <source>
        <dbReference type="ARBA" id="ARBA00023170"/>
    </source>
</evidence>
<evidence type="ECO:0000313" key="18">
    <source>
        <dbReference type="Proteomes" id="UP001221898"/>
    </source>
</evidence>
<keyword evidence="5" id="KW-0732">Signal</keyword>
<dbReference type="InterPro" id="IPR010892">
    <property type="entry name" value="Spp-24"/>
</dbReference>
<dbReference type="GO" id="GO:0016020">
    <property type="term" value="C:membrane"/>
    <property type="evidence" value="ECO:0007669"/>
    <property type="project" value="UniProtKB-SubCell"/>
</dbReference>
<keyword evidence="10 13" id="KW-1015">Disulfide bond</keyword>
<evidence type="ECO:0000256" key="6">
    <source>
        <dbReference type="ARBA" id="ARBA00022737"/>
    </source>
</evidence>
<keyword evidence="4 15" id="KW-0812">Transmembrane</keyword>
<dbReference type="InterPro" id="IPR008160">
    <property type="entry name" value="Collagen"/>
</dbReference>
<evidence type="ECO:0000256" key="2">
    <source>
        <dbReference type="ARBA" id="ARBA00004606"/>
    </source>
</evidence>
<accession>A0AAD7RGM9</accession>
<dbReference type="SUPFAM" id="SSF56487">
    <property type="entry name" value="SRCR-like"/>
    <property type="match status" value="1"/>
</dbReference>
<evidence type="ECO:0000256" key="10">
    <source>
        <dbReference type="ARBA" id="ARBA00023157"/>
    </source>
</evidence>
<evidence type="ECO:0000256" key="4">
    <source>
        <dbReference type="ARBA" id="ARBA00022692"/>
    </source>
</evidence>
<dbReference type="AlphaFoldDB" id="A0AAD7RGM9"/>
<evidence type="ECO:0000256" key="7">
    <source>
        <dbReference type="ARBA" id="ARBA00022968"/>
    </source>
</evidence>
<evidence type="ECO:0000256" key="13">
    <source>
        <dbReference type="PROSITE-ProRule" id="PRU00196"/>
    </source>
</evidence>
<evidence type="ECO:0000259" key="16">
    <source>
        <dbReference type="PROSITE" id="PS50287"/>
    </source>
</evidence>
<dbReference type="GO" id="GO:0046849">
    <property type="term" value="P:bone remodeling"/>
    <property type="evidence" value="ECO:0007669"/>
    <property type="project" value="InterPro"/>
</dbReference>
<dbReference type="PROSITE" id="PS50287">
    <property type="entry name" value="SRCR_2"/>
    <property type="match status" value="1"/>
</dbReference>
<gene>
    <name evidence="17" type="ORF">AAFF_G00213250</name>
</gene>
<dbReference type="Pfam" id="PF00530">
    <property type="entry name" value="SRCR"/>
    <property type="match status" value="1"/>
</dbReference>
<organism evidence="17 18">
    <name type="scientific">Aldrovandia affinis</name>
    <dbReference type="NCBI Taxonomy" id="143900"/>
    <lineage>
        <taxon>Eukaryota</taxon>
        <taxon>Metazoa</taxon>
        <taxon>Chordata</taxon>
        <taxon>Craniata</taxon>
        <taxon>Vertebrata</taxon>
        <taxon>Euteleostomi</taxon>
        <taxon>Actinopterygii</taxon>
        <taxon>Neopterygii</taxon>
        <taxon>Teleostei</taxon>
        <taxon>Notacanthiformes</taxon>
        <taxon>Halosauridae</taxon>
        <taxon>Aldrovandia</taxon>
    </lineage>
</organism>
<keyword evidence="7" id="KW-0735">Signal-anchor</keyword>
<comment type="caution">
    <text evidence="17">The sequence shown here is derived from an EMBL/GenBank/DDBJ whole genome shotgun (WGS) entry which is preliminary data.</text>
</comment>
<evidence type="ECO:0000313" key="17">
    <source>
        <dbReference type="EMBL" id="KAJ8383956.1"/>
    </source>
</evidence>
<dbReference type="GO" id="GO:0031012">
    <property type="term" value="C:extracellular matrix"/>
    <property type="evidence" value="ECO:0007669"/>
    <property type="project" value="TreeGrafter"/>
</dbReference>
<dbReference type="PANTHER" id="PTHR24023">
    <property type="entry name" value="COLLAGEN ALPHA"/>
    <property type="match status" value="1"/>
</dbReference>
<dbReference type="InterPro" id="IPR050149">
    <property type="entry name" value="Collagen_superfamily"/>
</dbReference>
<protein>
    <recommendedName>
        <fullName evidence="16">SRCR domain-containing protein</fullName>
    </recommendedName>
</protein>
<keyword evidence="11" id="KW-0675">Receptor</keyword>
<keyword evidence="9 15" id="KW-0472">Membrane</keyword>
<dbReference type="InterPro" id="IPR036772">
    <property type="entry name" value="SRCR-like_dom_sf"/>
</dbReference>
<dbReference type="Gene3D" id="3.10.450.10">
    <property type="match status" value="1"/>
</dbReference>
<feature type="compositionally biased region" description="Pro residues" evidence="14">
    <location>
        <begin position="232"/>
        <end position="241"/>
    </location>
</feature>
<feature type="region of interest" description="Disordered" evidence="14">
    <location>
        <begin position="723"/>
        <end position="778"/>
    </location>
</feature>
<dbReference type="EMBL" id="JAINUG010000282">
    <property type="protein sequence ID" value="KAJ8383956.1"/>
    <property type="molecule type" value="Genomic_DNA"/>
</dbReference>
<comment type="subcellular location">
    <subcellularLocation>
        <location evidence="2">Membrane</location>
        <topology evidence="2">Single-pass type II membrane protein</topology>
    </subcellularLocation>
    <subcellularLocation>
        <location evidence="1">Secreted</location>
        <location evidence="1">Extracellular space</location>
        <location evidence="1">Extracellular matrix</location>
    </subcellularLocation>
</comment>
<feature type="domain" description="SRCR" evidence="16">
    <location>
        <begin position="493"/>
        <end position="571"/>
    </location>
</feature>
<feature type="compositionally biased region" description="Low complexity" evidence="14">
    <location>
        <begin position="246"/>
        <end position="256"/>
    </location>
</feature>
<evidence type="ECO:0000256" key="12">
    <source>
        <dbReference type="ARBA" id="ARBA00023180"/>
    </source>
</evidence>
<dbReference type="FunFam" id="3.10.250.10:FF:000016">
    <property type="entry name" value="Scavenger receptor cysteine-rich protein type 12"/>
    <property type="match status" value="1"/>
</dbReference>
<feature type="transmembrane region" description="Helical" evidence="15">
    <location>
        <begin position="107"/>
        <end position="127"/>
    </location>
</feature>
<dbReference type="Proteomes" id="UP001221898">
    <property type="component" value="Unassembled WGS sequence"/>
</dbReference>
<evidence type="ECO:0000256" key="5">
    <source>
        <dbReference type="ARBA" id="ARBA00022729"/>
    </source>
</evidence>
<keyword evidence="12" id="KW-0325">Glycoprotein</keyword>
<feature type="region of interest" description="Disordered" evidence="14">
    <location>
        <begin position="226"/>
        <end position="488"/>
    </location>
</feature>
<evidence type="ECO:0000256" key="15">
    <source>
        <dbReference type="SAM" id="Phobius"/>
    </source>
</evidence>
<keyword evidence="6" id="KW-0677">Repeat</keyword>
<evidence type="ECO:0000256" key="8">
    <source>
        <dbReference type="ARBA" id="ARBA00022989"/>
    </source>
</evidence>
<reference evidence="17" key="1">
    <citation type="journal article" date="2023" name="Science">
        <title>Genome structures resolve the early diversification of teleost fishes.</title>
        <authorList>
            <person name="Parey E."/>
            <person name="Louis A."/>
            <person name="Montfort J."/>
            <person name="Bouchez O."/>
            <person name="Roques C."/>
            <person name="Iampietro C."/>
            <person name="Lluch J."/>
            <person name="Castinel A."/>
            <person name="Donnadieu C."/>
            <person name="Desvignes T."/>
            <person name="Floi Bucao C."/>
            <person name="Jouanno E."/>
            <person name="Wen M."/>
            <person name="Mejri S."/>
            <person name="Dirks R."/>
            <person name="Jansen H."/>
            <person name="Henkel C."/>
            <person name="Chen W.J."/>
            <person name="Zahm M."/>
            <person name="Cabau C."/>
            <person name="Klopp C."/>
            <person name="Thompson A.W."/>
            <person name="Robinson-Rechavi M."/>
            <person name="Braasch I."/>
            <person name="Lecointre G."/>
            <person name="Bobe J."/>
            <person name="Postlethwait J.H."/>
            <person name="Berthelot C."/>
            <person name="Roest Crollius H."/>
            <person name="Guiguen Y."/>
        </authorList>
    </citation>
    <scope>NUCLEOTIDE SEQUENCE</scope>
    <source>
        <strain evidence="17">NC1722</strain>
    </source>
</reference>
<dbReference type="Gene3D" id="3.10.250.10">
    <property type="entry name" value="SRCR-like domain"/>
    <property type="match status" value="1"/>
</dbReference>
<dbReference type="SUPFAM" id="SSF54403">
    <property type="entry name" value="Cystatin/monellin"/>
    <property type="match status" value="1"/>
</dbReference>
<evidence type="ECO:0000256" key="1">
    <source>
        <dbReference type="ARBA" id="ARBA00004498"/>
    </source>
</evidence>
<proteinExistence type="predicted"/>
<feature type="compositionally biased region" description="Gly residues" evidence="14">
    <location>
        <begin position="311"/>
        <end position="320"/>
    </location>
</feature>
<keyword evidence="18" id="KW-1185">Reference proteome</keyword>
<feature type="region of interest" description="Disordered" evidence="14">
    <location>
        <begin position="152"/>
        <end position="175"/>
    </location>
</feature>
<sequence>MQCDPHPLYPSRKRLNMQIYRTVKSGFLDFTSASLVLRNIFSRRRQPCDTYCESNMDTEVDKSEGRAILFSQSNPHYDLDMRLKKTEHFEIQNDDFRRTDREGRNKCLTLIAIYQILLTAVIAFLLYKVFTLQAELHHIPAGSVVVERPSSANGAHLGAEPPSSRPEGLSPLPRNSTLETASLQESLGALQAQVDTLCGETGVVGQLRGELGAVNASTAFLQNRLDNLNLKPGPPGIPGPKGPKGDSGPVGVPGPRGEQGAEGYPGLQGEPGSKGEKGGLGEPGERGPSGADGERGQTGPSGPPGPSGPAGQPGGAGSKGDQGEQGLSGEPGTPGVNGQPGDTGAQGMKGEAGDKGDPGSSGAPGYPGVAGPPGENGSKGDTGNPGVAGQAGSPGAQGMKGEQGLKGDTGVSGQPGSAGVQGPPGLKGDPGVTGLNGVNSNKGDKGDKGDAGLPGRTGAKGDTGQSGLPGIPGRIGPQGPRGEKGGPEVSSVVRIVGGGSRGRVEVSNNGLWGTVCDDHFDVVDGTVICKMLGFQRANSVFLAPGGSGTIWLDDLYCTGLESSIFECPHQPELGSPTAVTRKTLAYHAYNGLPSRLLISTLTTISIGRTKVKKESHSTVVDLAPVARRAVGTSLTLVNARSTGVNLYRVTDGSIKRVIPVGVNMYDLMLKFGIKETVCPKASGSDPEKCDFRLFASKASCSTRVRVSTDQSEVIALSCSKSASFSSSSSSESNSREIGGVMNGQNHFGIGGPAPTSPPLVLDSKARRPGGNSLSNFLK</sequence>
<dbReference type="GO" id="GO:0005615">
    <property type="term" value="C:extracellular space"/>
    <property type="evidence" value="ECO:0007669"/>
    <property type="project" value="TreeGrafter"/>
</dbReference>
<dbReference type="PANTHER" id="PTHR24023:SF1082">
    <property type="entry name" value="COLLAGEN TRIPLE HELIX REPEAT"/>
    <property type="match status" value="1"/>
</dbReference>
<dbReference type="PROSITE" id="PS00420">
    <property type="entry name" value="SRCR_1"/>
    <property type="match status" value="1"/>
</dbReference>
<feature type="compositionally biased region" description="Low complexity" evidence="14">
    <location>
        <begin position="358"/>
        <end position="373"/>
    </location>
</feature>
<feature type="compositionally biased region" description="Low complexity" evidence="14">
    <location>
        <begin position="723"/>
        <end position="732"/>
    </location>
</feature>
<feature type="disulfide bond" evidence="13">
    <location>
        <begin position="557"/>
        <end position="567"/>
    </location>
</feature>
<evidence type="ECO:0000256" key="3">
    <source>
        <dbReference type="ARBA" id="ARBA00022530"/>
    </source>
</evidence>
<keyword evidence="3" id="KW-0964">Secreted</keyword>
<dbReference type="InterPro" id="IPR001190">
    <property type="entry name" value="SRCR"/>
</dbReference>
<evidence type="ECO:0000256" key="9">
    <source>
        <dbReference type="ARBA" id="ARBA00023136"/>
    </source>
</evidence>
<evidence type="ECO:0000256" key="14">
    <source>
        <dbReference type="SAM" id="MobiDB-lite"/>
    </source>
</evidence>
<comment type="caution">
    <text evidence="13">Lacks conserved residue(s) required for the propagation of feature annotation.</text>
</comment>
<dbReference type="SMART" id="SM00202">
    <property type="entry name" value="SR"/>
    <property type="match status" value="1"/>
</dbReference>
<dbReference type="PRINTS" id="PR00258">
    <property type="entry name" value="SPERACTRCPTR"/>
</dbReference>
<feature type="compositionally biased region" description="Low complexity" evidence="14">
    <location>
        <begin position="468"/>
        <end position="480"/>
    </location>
</feature>
<dbReference type="Pfam" id="PF07448">
    <property type="entry name" value="Spp-24"/>
    <property type="match status" value="1"/>
</dbReference>
<name>A0AAD7RGM9_9TELE</name>
<feature type="compositionally biased region" description="Basic and acidic residues" evidence="14">
    <location>
        <begin position="273"/>
        <end position="285"/>
    </location>
</feature>
<dbReference type="Pfam" id="PF01391">
    <property type="entry name" value="Collagen"/>
    <property type="match status" value="2"/>
</dbReference>